<accession>A0A0H3ZLV6</accession>
<reference evidence="2" key="1">
    <citation type="journal article" date="2015" name="MBio">
        <title>Eco-Evolutionary Dynamics of Episomes among Ecologically Cohesive Bacterial Populations.</title>
        <authorList>
            <person name="Xue H."/>
            <person name="Cordero O.X."/>
            <person name="Camas F.M."/>
            <person name="Trimble W."/>
            <person name="Meyer F."/>
            <person name="Guglielmini J."/>
            <person name="Rocha E.P."/>
            <person name="Polz M.F."/>
        </authorList>
    </citation>
    <scope>NUCLEOTIDE SEQUENCE</scope>
    <source>
        <strain evidence="2">FF_61</strain>
    </source>
</reference>
<evidence type="ECO:0000256" key="1">
    <source>
        <dbReference type="SAM" id="MobiDB-lite"/>
    </source>
</evidence>
<dbReference type="EMBL" id="KP795522">
    <property type="protein sequence ID" value="AKN37090.1"/>
    <property type="molecule type" value="Genomic_DNA"/>
</dbReference>
<dbReference type="Pfam" id="PF05488">
    <property type="entry name" value="PAAR_motif"/>
    <property type="match status" value="1"/>
</dbReference>
<feature type="region of interest" description="Disordered" evidence="1">
    <location>
        <begin position="1"/>
        <end position="26"/>
    </location>
</feature>
<dbReference type="InterPro" id="IPR008727">
    <property type="entry name" value="PAAR_motif"/>
</dbReference>
<name>A0A0H3ZLV6_9VIBR</name>
<protein>
    <submittedName>
        <fullName evidence="2">Uropathogenic specific protein</fullName>
    </submittedName>
</protein>
<proteinExistence type="predicted"/>
<evidence type="ECO:0000313" key="2">
    <source>
        <dbReference type="EMBL" id="AKN37090.1"/>
    </source>
</evidence>
<sequence>MPAAAKQGSATSGHGGFHPTTVVTGNPNFKIFGVPICTTGDVIAPHVKPKAPPHSSIVVGTSKMMVFGKPVVLVGDPTACGGVVVSGEPRFKVGK</sequence>
<dbReference type="AlphaFoldDB" id="A0A0H3ZLV6"/>
<dbReference type="Gene3D" id="2.60.200.60">
    <property type="match status" value="1"/>
</dbReference>
<organism evidence="2">
    <name type="scientific">Vibrio cyclitrophicus</name>
    <dbReference type="NCBI Taxonomy" id="47951"/>
    <lineage>
        <taxon>Bacteria</taxon>
        <taxon>Pseudomonadati</taxon>
        <taxon>Pseudomonadota</taxon>
        <taxon>Gammaproteobacteria</taxon>
        <taxon>Vibrionales</taxon>
        <taxon>Vibrionaceae</taxon>
        <taxon>Vibrio</taxon>
    </lineage>
</organism>
<dbReference type="CDD" id="cd14737">
    <property type="entry name" value="PAAR_1"/>
    <property type="match status" value="1"/>
</dbReference>